<reference evidence="2" key="1">
    <citation type="submission" date="2025-08" db="UniProtKB">
        <authorList>
            <consortium name="Ensembl"/>
        </authorList>
    </citation>
    <scope>IDENTIFICATION</scope>
</reference>
<dbReference type="SUPFAM" id="SSF47473">
    <property type="entry name" value="EF-hand"/>
    <property type="match status" value="1"/>
</dbReference>
<evidence type="ECO:0000313" key="3">
    <source>
        <dbReference type="Proteomes" id="UP000694428"/>
    </source>
</evidence>
<keyword evidence="1" id="KW-0677">Repeat</keyword>
<sequence length="85" mass="9917">MRSHRLAFMRLQEGSCHLNCHVPLSPFNQVIPFYLHSIKEMLMTQADRFSQEEINQMFAAFPPDVSGNLDYKNLCYVITHGEEKD</sequence>
<organism evidence="2 3">
    <name type="scientific">Pavo cristatus</name>
    <name type="common">Indian peafowl</name>
    <name type="synonym">Blue peafowl</name>
    <dbReference type="NCBI Taxonomy" id="9049"/>
    <lineage>
        <taxon>Eukaryota</taxon>
        <taxon>Metazoa</taxon>
        <taxon>Chordata</taxon>
        <taxon>Craniata</taxon>
        <taxon>Vertebrata</taxon>
        <taxon>Euteleostomi</taxon>
        <taxon>Archelosauria</taxon>
        <taxon>Archosauria</taxon>
        <taxon>Dinosauria</taxon>
        <taxon>Saurischia</taxon>
        <taxon>Theropoda</taxon>
        <taxon>Coelurosauria</taxon>
        <taxon>Aves</taxon>
        <taxon>Neognathae</taxon>
        <taxon>Galloanserae</taxon>
        <taxon>Galliformes</taxon>
        <taxon>Phasianidae</taxon>
        <taxon>Phasianinae</taxon>
        <taxon>Pavo</taxon>
    </lineage>
</organism>
<evidence type="ECO:0000313" key="2">
    <source>
        <dbReference type="Ensembl" id="ENSPSTP00000017487.1"/>
    </source>
</evidence>
<dbReference type="PANTHER" id="PTHR23049">
    <property type="entry name" value="MYOSIN REGULATORY LIGHT CHAIN 2"/>
    <property type="match status" value="1"/>
</dbReference>
<dbReference type="Proteomes" id="UP000694428">
    <property type="component" value="Unplaced"/>
</dbReference>
<keyword evidence="3" id="KW-1185">Reference proteome</keyword>
<dbReference type="AlphaFoldDB" id="A0A8C9FSP8"/>
<dbReference type="InterPro" id="IPR011992">
    <property type="entry name" value="EF-hand-dom_pair"/>
</dbReference>
<name>A0A8C9FSP8_PAVCR</name>
<proteinExistence type="predicted"/>
<accession>A0A8C9FSP8</accession>
<protein>
    <submittedName>
        <fullName evidence="2">Uncharacterized protein</fullName>
    </submittedName>
</protein>
<evidence type="ECO:0000256" key="1">
    <source>
        <dbReference type="ARBA" id="ARBA00022737"/>
    </source>
</evidence>
<dbReference type="InterPro" id="IPR050403">
    <property type="entry name" value="Myosin_RLC"/>
</dbReference>
<dbReference type="Ensembl" id="ENSPSTT00000018331.1">
    <property type="protein sequence ID" value="ENSPSTP00000017487.1"/>
    <property type="gene ID" value="ENSPSTG00000012509.1"/>
</dbReference>
<reference evidence="2" key="2">
    <citation type="submission" date="2025-09" db="UniProtKB">
        <authorList>
            <consortium name="Ensembl"/>
        </authorList>
    </citation>
    <scope>IDENTIFICATION</scope>
</reference>